<dbReference type="GO" id="GO:0030099">
    <property type="term" value="P:myeloid cell differentiation"/>
    <property type="evidence" value="ECO:0007669"/>
    <property type="project" value="TreeGrafter"/>
</dbReference>
<feature type="region of interest" description="Disordered" evidence="12">
    <location>
        <begin position="594"/>
        <end position="631"/>
    </location>
</feature>
<feature type="compositionally biased region" description="Polar residues" evidence="12">
    <location>
        <begin position="24"/>
        <end position="37"/>
    </location>
</feature>
<comment type="cofactor">
    <cofactor evidence="11">
        <name>Zn(2+)</name>
        <dbReference type="ChEBI" id="CHEBI:29105"/>
    </cofactor>
    <text evidence="11">The zinc ions have a structural role.</text>
</comment>
<comment type="catalytic activity">
    <reaction evidence="9 11">
        <text>a 5-formyl-2'-deoxycytidine in DNA + 2-oxoglutarate + O2 = a 5-carboxyl-2'-deoxycytidine in DNA + succinate + CO2 + H(+)</text>
        <dbReference type="Rhea" id="RHEA:53832"/>
        <dbReference type="Rhea" id="RHEA-COMP:13656"/>
        <dbReference type="Rhea" id="RHEA-COMP:13657"/>
        <dbReference type="ChEBI" id="CHEBI:15378"/>
        <dbReference type="ChEBI" id="CHEBI:15379"/>
        <dbReference type="ChEBI" id="CHEBI:16526"/>
        <dbReference type="ChEBI" id="CHEBI:16810"/>
        <dbReference type="ChEBI" id="CHEBI:30031"/>
        <dbReference type="ChEBI" id="CHEBI:137731"/>
        <dbReference type="ChEBI" id="CHEBI:137732"/>
        <dbReference type="EC" id="1.14.11.80"/>
    </reaction>
</comment>
<dbReference type="Pfam" id="PF12851">
    <property type="entry name" value="Tet_JBP"/>
    <property type="match status" value="1"/>
</dbReference>
<evidence type="ECO:0000256" key="5">
    <source>
        <dbReference type="ARBA" id="ARBA00022833"/>
    </source>
</evidence>
<keyword evidence="6 11" id="KW-0223">Dioxygenase</keyword>
<feature type="region of interest" description="Disordered" evidence="12">
    <location>
        <begin position="226"/>
        <end position="245"/>
    </location>
</feature>
<comment type="similarity">
    <text evidence="2 11">Belongs to the TET family.</text>
</comment>
<comment type="cofactor">
    <cofactor evidence="11">
        <name>Fe(2+)</name>
        <dbReference type="ChEBI" id="CHEBI:29033"/>
    </cofactor>
    <text evidence="11">Binds 1 Fe(2+) ion per subunit.</text>
</comment>
<evidence type="ECO:0000256" key="9">
    <source>
        <dbReference type="ARBA" id="ARBA00047840"/>
    </source>
</evidence>
<keyword evidence="15" id="KW-1185">Reference proteome</keyword>
<dbReference type="InterPro" id="IPR040175">
    <property type="entry name" value="TET1/2/3"/>
</dbReference>
<feature type="compositionally biased region" description="Polar residues" evidence="12">
    <location>
        <begin position="160"/>
        <end position="172"/>
    </location>
</feature>
<evidence type="ECO:0000313" key="14">
    <source>
        <dbReference type="EMBL" id="KAG8593064.1"/>
    </source>
</evidence>
<dbReference type="GO" id="GO:0005634">
    <property type="term" value="C:nucleus"/>
    <property type="evidence" value="ECO:0007669"/>
    <property type="project" value="UniProtKB-UniRule"/>
</dbReference>
<dbReference type="InterPro" id="IPR024779">
    <property type="entry name" value="2OGFeDO_JBP1/TET_oxygenase_dom"/>
</dbReference>
<keyword evidence="5 11" id="KW-0862">Zinc</keyword>
<evidence type="ECO:0000256" key="1">
    <source>
        <dbReference type="ARBA" id="ARBA00004286"/>
    </source>
</evidence>
<name>A0AAV7D6K8_ENGPU</name>
<feature type="region of interest" description="Disordered" evidence="12">
    <location>
        <begin position="1"/>
        <end position="48"/>
    </location>
</feature>
<dbReference type="GO" id="GO:0045944">
    <property type="term" value="P:positive regulation of transcription by RNA polymerase II"/>
    <property type="evidence" value="ECO:0007669"/>
    <property type="project" value="TreeGrafter"/>
</dbReference>
<evidence type="ECO:0000313" key="15">
    <source>
        <dbReference type="Proteomes" id="UP000824782"/>
    </source>
</evidence>
<sequence length="1820" mass="205203">MEEERSHHDEGSRLSQFLIHPSPACQNNPAKLQNGSLPTERAEPQVNGDSCLQTKSSYGITHMKGNQDSSDLINENGEYPNLHNGAIKRTFSEPLVSEYLEQKKVRTVDEVNGENEDEINGQYVQQGVSEFCSKDKAVRTEENENQNVQVSSEQNKDLNSHNNGNVLCQNDETSPLSNGATVFASSLKLTHGELLEKTCSQYYPEKVSLDVRNNTPHTVAINTLNDASNDVSPQTNHSPHTSGQITSQLSLNSVLSQGPGAMAVEAQNVDESSETAVKPGSYSLQVQEQKPLPKEAPNYNSQNINERNCDPHETVRPMCSEQVAVSASPSYQGRPSDSFSEAFNKDHISLMQLNKLLYAQETDSYRATQNICNVNFLHSQNNDSCQPFDPRIISQQTFLQSQNSKTSPTAGLPSLHCSAGTNPPQEHNGQTNYAVDNYSEKLKEHISQKGKDHCNGTERDYIDMLDQRRPFLKSNFRDFRRNHCLKEEGSQSSEDLLRLLMLSQSQNQKKLKQYTRKQGNTSRGHASQDLVGEVSPLQLHGQQLNFQKHLSQGDTQLQSYELKKSSNLYQQPNLEQQIGQTFDHTLKQHLNPQTSENKQFPHHVQSLHQQVMHSKDRDKSQFHPNPHFQQRQNQDFNKDQLPPFHPQQLYSTTLHRASPHNLVKLEENSQVSQYQNMHQYHLSAQDVEGQMRHSSSNTNFHFNQSQSDSHSKDPYISENVKVGKEHAQVKAETIEQYYQTNRSQQPDQLGYQEHKIVSNLPIMNPNHTIHNQDRSSQQSAINQNRYLPQSNSSAQPLLTQRGYNPQFSNQMNCIPKHAALRHHLLQRREQTKHESSSARRSVKVENSSSSVCMRAPHESKTGKKTIKQEFQHFGPEHIQQRSILETMEQQMKQYPSKSLFHHQVSTIKSPKHVKVESSGPVTVLTTHTKTSTLDQQIVHPQEKTPTKRAAGSALSNFLDSPSTLLSTPIKNLLDTPIKTQYDFPSCSCVDQIIEKDEGPYYTHLGAGPNVAAIREMMEERLGEKGKALRIERVVYTGKEGKSSQGCPIAKWVIRRGGLEEKMLCLVRERAGHSCETAVIVILILVWEGISTTLADKMYSELTDTLRKYGTLTNRRCALNEERTCACQGLDPDTCGASFSFGCSWSMYYNGCKFARSKIPRKFKLLCDDPREEEKLEDSLQYLSTMMAPIYKKLAPDAYNNQVEHEHRAPDCRLGKKEGRPFSGVTACLDFCAHSHRDLHNMQNGSTLVCTLTREDNREIGKIAQDEQLHVLPLYKVSNVDEFGSSEAQEEKKRTGAIQVLTSFRRQVRMLAEPVKTCRQKKMEAKKAAAEKHLANSEHGTSKEKEKSSRYKNAHSDLANHEKQLSDLLRISGQAIQPGSVPNIGQTNPQNSFPTTDPNKHYARIPNLADPYQNASSNFAGSNQMDLFHAPPNSCASTPVNPYQGSLNQNTPCPPYPCNGNVPIDNCPPYLSHYPSPEQHMFYRFKNQDPAVNLSMPPVQSLYHQRFANSKTYNNKYMNYGNQSAQIEDFNGCNLKPNSNPMGSFNPYPVHQGDNHLRDAVSKSNPNLSNTDYSSLNKNSDYPLPHSFRAHESNASMGDRAGPLHLHGKNNDMHSRVMNGMPDMLPSLNHDRTTMGGLNRANGANVQEKPPQASATMKEDPQEVWSDSEQSFLDPDIGGVAVAPTHGSILIECAKRELHATTPVKNPNRNHPTRISLVFYQHKSMNEPKHGLALWEAKMAGKAREKEEDCERYGPDYVAPKSYNKKAKREPVEPTHEPAEPTYLRFIKSLTQRTMSMTTDTQITTSPYALTRVTGPYNRYI</sequence>
<comment type="caution">
    <text evidence="14">The sequence shown here is derived from an EMBL/GenBank/DDBJ whole genome shotgun (WGS) entry which is preliminary data.</text>
</comment>
<evidence type="ECO:0000259" key="13">
    <source>
        <dbReference type="SMART" id="SM01333"/>
    </source>
</evidence>
<keyword evidence="8 11" id="KW-0408">Iron</keyword>
<dbReference type="GO" id="GO:0070579">
    <property type="term" value="F:DNA 5-methylcytosine dioxygenase activity"/>
    <property type="evidence" value="ECO:0007669"/>
    <property type="project" value="UniProtKB-UniRule"/>
</dbReference>
<keyword evidence="4 11" id="KW-0479">Metal-binding</keyword>
<reference evidence="14" key="1">
    <citation type="thesis" date="2020" institute="ProQuest LLC" country="789 East Eisenhower Parkway, Ann Arbor, MI, USA">
        <title>Comparative Genomics and Chromosome Evolution.</title>
        <authorList>
            <person name="Mudd A.B."/>
        </authorList>
    </citation>
    <scope>NUCLEOTIDE SEQUENCE</scope>
    <source>
        <strain evidence="14">237g6f4</strain>
        <tissue evidence="14">Blood</tissue>
    </source>
</reference>
<evidence type="ECO:0000256" key="6">
    <source>
        <dbReference type="ARBA" id="ARBA00022964"/>
    </source>
</evidence>
<feature type="region of interest" description="Disordered" evidence="12">
    <location>
        <begin position="266"/>
        <end position="305"/>
    </location>
</feature>
<evidence type="ECO:0000256" key="10">
    <source>
        <dbReference type="ARBA" id="ARBA00049431"/>
    </source>
</evidence>
<evidence type="ECO:0000256" key="4">
    <source>
        <dbReference type="ARBA" id="ARBA00022723"/>
    </source>
</evidence>
<evidence type="ECO:0000256" key="11">
    <source>
        <dbReference type="RuleBase" id="RU367064"/>
    </source>
</evidence>
<evidence type="ECO:0000256" key="7">
    <source>
        <dbReference type="ARBA" id="ARBA00023002"/>
    </source>
</evidence>
<feature type="compositionally biased region" description="Polar residues" evidence="12">
    <location>
        <begin position="692"/>
        <end position="708"/>
    </location>
</feature>
<gene>
    <name evidence="14" type="ORF">GDO81_000712</name>
</gene>
<feature type="region of interest" description="Disordered" evidence="12">
    <location>
        <begin position="686"/>
        <end position="715"/>
    </location>
</feature>
<dbReference type="GO" id="GO:0008270">
    <property type="term" value="F:zinc ion binding"/>
    <property type="evidence" value="ECO:0007669"/>
    <property type="project" value="UniProtKB-UniRule"/>
</dbReference>
<evidence type="ECO:0000256" key="3">
    <source>
        <dbReference type="ARBA" id="ARBA00022454"/>
    </source>
</evidence>
<feature type="region of interest" description="Disordered" evidence="12">
    <location>
        <begin position="827"/>
        <end position="863"/>
    </location>
</feature>
<feature type="region of interest" description="Disordered" evidence="12">
    <location>
        <begin position="141"/>
        <end position="172"/>
    </location>
</feature>
<comment type="subcellular location">
    <subcellularLocation>
        <location evidence="1">Chromosome</location>
    </subcellularLocation>
</comment>
<evidence type="ECO:0000256" key="12">
    <source>
        <dbReference type="SAM" id="MobiDB-lite"/>
    </source>
</evidence>
<dbReference type="PANTHER" id="PTHR23358:SF3">
    <property type="entry name" value="METHYLCYTOSINE DIOXYGENASE TET2"/>
    <property type="match status" value="1"/>
</dbReference>
<evidence type="ECO:0000256" key="8">
    <source>
        <dbReference type="ARBA" id="ARBA00023004"/>
    </source>
</evidence>
<feature type="region of interest" description="Disordered" evidence="12">
    <location>
        <begin position="1323"/>
        <end position="1352"/>
    </location>
</feature>
<evidence type="ECO:0000256" key="2">
    <source>
        <dbReference type="ARBA" id="ARBA00007502"/>
    </source>
</evidence>
<dbReference type="EC" id="1.14.11.80" evidence="11"/>
<feature type="domain" description="Methylcytosine dioxygenase TET1-3 oxygenase" evidence="13">
    <location>
        <begin position="1143"/>
        <end position="1722"/>
    </location>
</feature>
<dbReference type="InterPro" id="IPR046942">
    <property type="entry name" value="TET_oxygenase"/>
</dbReference>
<feature type="compositionally biased region" description="Polar residues" evidence="12">
    <location>
        <begin position="1561"/>
        <end position="1579"/>
    </location>
</feature>
<dbReference type="EMBL" id="WNYA01000001">
    <property type="protein sequence ID" value="KAG8593064.1"/>
    <property type="molecule type" value="Genomic_DNA"/>
</dbReference>
<feature type="region of interest" description="Disordered" evidence="12">
    <location>
        <begin position="1549"/>
        <end position="1601"/>
    </location>
</feature>
<dbReference type="GO" id="GO:0141166">
    <property type="term" value="P:chromosomal 5-methylcytosine DNA demethylation pathway"/>
    <property type="evidence" value="ECO:0007669"/>
    <property type="project" value="UniProtKB-UniRule"/>
</dbReference>
<dbReference type="SMART" id="SM01333">
    <property type="entry name" value="Tet_JBP"/>
    <property type="match status" value="1"/>
</dbReference>
<comment type="catalytic activity">
    <reaction evidence="11">
        <text>a 5-methyl-2'-deoxycytidine in DNA + 2-oxoglutarate + O2 = a 5-hydroxymethyl-2'-deoxycytidine in DNA + succinate + CO2</text>
        <dbReference type="Rhea" id="RHEA:52636"/>
        <dbReference type="Rhea" id="RHEA-COMP:11370"/>
        <dbReference type="Rhea" id="RHEA-COMP:13315"/>
        <dbReference type="ChEBI" id="CHEBI:15379"/>
        <dbReference type="ChEBI" id="CHEBI:16526"/>
        <dbReference type="ChEBI" id="CHEBI:16810"/>
        <dbReference type="ChEBI" id="CHEBI:30031"/>
        <dbReference type="ChEBI" id="CHEBI:85454"/>
        <dbReference type="ChEBI" id="CHEBI:136731"/>
        <dbReference type="EC" id="1.14.11.80"/>
    </reaction>
</comment>
<dbReference type="PANTHER" id="PTHR23358">
    <property type="entry name" value="METHYLCYTOSINE DIOXYGENASE TET"/>
    <property type="match status" value="1"/>
</dbReference>
<organism evidence="14 15">
    <name type="scientific">Engystomops pustulosus</name>
    <name type="common">Tungara frog</name>
    <name type="synonym">Physalaemus pustulosus</name>
    <dbReference type="NCBI Taxonomy" id="76066"/>
    <lineage>
        <taxon>Eukaryota</taxon>
        <taxon>Metazoa</taxon>
        <taxon>Chordata</taxon>
        <taxon>Craniata</taxon>
        <taxon>Vertebrata</taxon>
        <taxon>Euteleostomi</taxon>
        <taxon>Amphibia</taxon>
        <taxon>Batrachia</taxon>
        <taxon>Anura</taxon>
        <taxon>Neobatrachia</taxon>
        <taxon>Hyloidea</taxon>
        <taxon>Leptodactylidae</taxon>
        <taxon>Leiuperinae</taxon>
        <taxon>Engystomops</taxon>
    </lineage>
</organism>
<protein>
    <recommendedName>
        <fullName evidence="11">Methylcytosine dioxygenase TET</fullName>
        <ecNumber evidence="11">1.14.11.80</ecNumber>
    </recommendedName>
</protein>
<comment type="function">
    <text evidence="11">Dioxygenase that catalyzes the conversion of the modified genomic base 5-methylcytosine (5mC) into 5-hydroxymethylcytosine (5hmC) and plays a key role in epigenetic chromatin reprogramming during embryonic development.</text>
</comment>
<proteinExistence type="inferred from homology"/>
<comment type="catalytic activity">
    <reaction evidence="10 11">
        <text>a 5-hydroxymethyl-2'-deoxycytidine in DNA + 2-oxoglutarate + O2 = a 5-formyl-2'-deoxycytidine in DNA + succinate + CO2 + H2O</text>
        <dbReference type="Rhea" id="RHEA:53828"/>
        <dbReference type="Rhea" id="RHEA-COMP:13315"/>
        <dbReference type="Rhea" id="RHEA-COMP:13656"/>
        <dbReference type="ChEBI" id="CHEBI:15377"/>
        <dbReference type="ChEBI" id="CHEBI:15379"/>
        <dbReference type="ChEBI" id="CHEBI:16526"/>
        <dbReference type="ChEBI" id="CHEBI:16810"/>
        <dbReference type="ChEBI" id="CHEBI:30031"/>
        <dbReference type="ChEBI" id="CHEBI:136731"/>
        <dbReference type="ChEBI" id="CHEBI:137731"/>
        <dbReference type="EC" id="1.14.11.80"/>
    </reaction>
</comment>
<accession>A0AAV7D6K8</accession>
<dbReference type="GO" id="GO:0005694">
    <property type="term" value="C:chromosome"/>
    <property type="evidence" value="ECO:0007669"/>
    <property type="project" value="UniProtKB-SubCell"/>
</dbReference>
<feature type="compositionally biased region" description="Basic and acidic residues" evidence="12">
    <location>
        <begin position="1"/>
        <end position="12"/>
    </location>
</feature>
<dbReference type="EMBL" id="WNYA01000001">
    <property type="protein sequence ID" value="KAG8593065.1"/>
    <property type="molecule type" value="Genomic_DNA"/>
</dbReference>
<dbReference type="Proteomes" id="UP000824782">
    <property type="component" value="Unassembled WGS sequence"/>
</dbReference>
<feature type="compositionally biased region" description="Basic and acidic residues" evidence="12">
    <location>
        <begin position="827"/>
        <end position="837"/>
    </location>
</feature>
<dbReference type="GO" id="GO:0040029">
    <property type="term" value="P:epigenetic regulation of gene expression"/>
    <property type="evidence" value="ECO:0007669"/>
    <property type="project" value="InterPro"/>
</dbReference>
<keyword evidence="7 11" id="KW-0560">Oxidoreductase</keyword>
<keyword evidence="3" id="KW-0158">Chromosome</keyword>